<comment type="similarity">
    <text evidence="12">Belongs to the protein kinase superfamily. Tyr protein kinase family. Insulin receptor subfamily.</text>
</comment>
<evidence type="ECO:0000256" key="3">
    <source>
        <dbReference type="ARBA" id="ARBA00022692"/>
    </source>
</evidence>
<dbReference type="Pfam" id="PF21114">
    <property type="entry name" value="DDR1-2_DS-like"/>
    <property type="match status" value="1"/>
</dbReference>
<keyword evidence="11" id="KW-0325">Glycoprotein</keyword>
<dbReference type="InterPro" id="IPR000719">
    <property type="entry name" value="Prot_kinase_dom"/>
</dbReference>
<dbReference type="AlphaFoldDB" id="R7UMC7"/>
<gene>
    <name evidence="16" type="ORF">CAPTEDRAFT_155564</name>
</gene>
<dbReference type="GO" id="GO:0043235">
    <property type="term" value="C:receptor complex"/>
    <property type="evidence" value="ECO:0007669"/>
    <property type="project" value="TreeGrafter"/>
</dbReference>
<dbReference type="PANTHER" id="PTHR24416">
    <property type="entry name" value="TYROSINE-PROTEIN KINASE RECEPTOR"/>
    <property type="match status" value="1"/>
</dbReference>
<evidence type="ECO:0008006" key="19">
    <source>
        <dbReference type="Google" id="ProtNLM"/>
    </source>
</evidence>
<dbReference type="Proteomes" id="UP000014760">
    <property type="component" value="Unassembled WGS sequence"/>
</dbReference>
<dbReference type="CDD" id="cd05051">
    <property type="entry name" value="PTKc_DDR"/>
    <property type="match status" value="1"/>
</dbReference>
<name>R7UMC7_CAPTE</name>
<dbReference type="FunCoup" id="R7UMC7">
    <property type="interactions" value="23"/>
</dbReference>
<evidence type="ECO:0000256" key="13">
    <source>
        <dbReference type="SAM" id="Phobius"/>
    </source>
</evidence>
<dbReference type="FunFam" id="1.10.510.10:FF:000053">
    <property type="entry name" value="Epithelial discoidin domain-containing receptor 1"/>
    <property type="match status" value="1"/>
</dbReference>
<dbReference type="FunFam" id="2.60.120.260:FF:000007">
    <property type="entry name" value="Discoidin domain receptor tyrosine kinase 1"/>
    <property type="match status" value="1"/>
</dbReference>
<dbReference type="Pfam" id="PF07714">
    <property type="entry name" value="PK_Tyr_Ser-Thr"/>
    <property type="match status" value="1"/>
</dbReference>
<evidence type="ECO:0000313" key="18">
    <source>
        <dbReference type="Proteomes" id="UP000014760"/>
    </source>
</evidence>
<keyword evidence="3 13" id="KW-0812">Transmembrane</keyword>
<dbReference type="GO" id="GO:0010976">
    <property type="term" value="P:positive regulation of neuron projection development"/>
    <property type="evidence" value="ECO:0007669"/>
    <property type="project" value="TreeGrafter"/>
</dbReference>
<keyword evidence="4" id="KW-0732">Signal</keyword>
<evidence type="ECO:0000256" key="10">
    <source>
        <dbReference type="ARBA" id="ARBA00023170"/>
    </source>
</evidence>
<evidence type="ECO:0000256" key="8">
    <source>
        <dbReference type="ARBA" id="ARBA00023136"/>
    </source>
</evidence>
<dbReference type="Gene3D" id="2.60.120.260">
    <property type="entry name" value="Galactose-binding domain-like"/>
    <property type="match status" value="1"/>
</dbReference>
<accession>R7UMC7</accession>
<dbReference type="EnsemblMetazoa" id="CapteT155564">
    <property type="protein sequence ID" value="CapteP155564"/>
    <property type="gene ID" value="CapteG155564"/>
</dbReference>
<dbReference type="SUPFAM" id="SSF49785">
    <property type="entry name" value="Galactose-binding domain-like"/>
    <property type="match status" value="1"/>
</dbReference>
<feature type="transmembrane region" description="Helical" evidence="13">
    <location>
        <begin position="381"/>
        <end position="405"/>
    </location>
</feature>
<dbReference type="GO" id="GO:0051897">
    <property type="term" value="P:positive regulation of phosphatidylinositol 3-kinase/protein kinase B signal transduction"/>
    <property type="evidence" value="ECO:0007669"/>
    <property type="project" value="TreeGrafter"/>
</dbReference>
<dbReference type="SMART" id="SM00219">
    <property type="entry name" value="TyrKc"/>
    <property type="match status" value="1"/>
</dbReference>
<evidence type="ECO:0000256" key="7">
    <source>
        <dbReference type="ARBA" id="ARBA00022989"/>
    </source>
</evidence>
<protein>
    <recommendedName>
        <fullName evidence="19">Discoidin domain-containing receptor 2</fullName>
    </recommendedName>
</protein>
<dbReference type="InterPro" id="IPR008979">
    <property type="entry name" value="Galactose-bd-like_sf"/>
</dbReference>
<keyword evidence="18" id="KW-1185">Reference proteome</keyword>
<dbReference type="OrthoDB" id="6071166at2759"/>
<dbReference type="PROSITE" id="PS01286">
    <property type="entry name" value="FA58C_2"/>
    <property type="match status" value="1"/>
</dbReference>
<dbReference type="InterPro" id="IPR001245">
    <property type="entry name" value="Ser-Thr/Tyr_kinase_cat_dom"/>
</dbReference>
<dbReference type="PRINTS" id="PR00109">
    <property type="entry name" value="TYRKINASE"/>
</dbReference>
<evidence type="ECO:0000313" key="16">
    <source>
        <dbReference type="EMBL" id="ELU07385.1"/>
    </source>
</evidence>
<comment type="subcellular location">
    <subcellularLocation>
        <location evidence="1">Cell membrane</location>
        <topology evidence="1">Single-pass type I membrane protein</topology>
    </subcellularLocation>
</comment>
<keyword evidence="8 13" id="KW-0472">Membrane</keyword>
<dbReference type="SUPFAM" id="SSF56112">
    <property type="entry name" value="Protein kinase-like (PK-like)"/>
    <property type="match status" value="1"/>
</dbReference>
<dbReference type="Gene3D" id="2.60.120.1190">
    <property type="match status" value="1"/>
</dbReference>
<evidence type="ECO:0000259" key="15">
    <source>
        <dbReference type="PROSITE" id="PS50022"/>
    </source>
</evidence>
<evidence type="ECO:0000256" key="5">
    <source>
        <dbReference type="ARBA" id="ARBA00022741"/>
    </source>
</evidence>
<sequence>MESMQIPDSALIASSMANEDVGPTSARIRMEIGGGAWCPKRPISKDVHEYLQVDLGELKVITLVETQGRFGEGQGQEYTDQYLLEYQREAGEPWFRFKNRREQEIIEGNINTYIGEVRIIDPPIIARKIRFIPYSVHPKQVCMRVELHGCPWTDSIVSYDMRQGERRGSEVDLYDFTYDGTQTSGMLAGGLGQLTDGAEGQDSFRLDPGGLGIKGYQWVGWKNETFRSNPIELTFKFDQPRNFTSIRIHANNMFSKDVRVFKKAKVFFSIGGEHYLGEPLDFHYMRDTTIEFARSVFIPVPHRVGRFVKLELFFDAKWLMLSEVGFESSSRPRTAASVSISQYAMHTACRPCFTVDSISGATSTESSVVDAKTRQSLDDEYIGIIIGVLAALILILFAVILAIILRHRRRKYNNNHRAMKSIEPRHVTLNLNDLNALNGGVGGKVLSNGNMYNCVATSEEGESDRDGACCYDHLRSHYLTPGDLRLGTVPSTPSLSDTTTTSRDYAVPSDLTKTLLRNHSATLGPFPSTSTLPRPPPPINPAYQGSLFRPKPTAPSAQMPQPMPYATTDVVAPGLQGVSGNNIYAVPNTLDLLWKDDLTVMEIPRDSLKPIEKLGEGQFGEVHLCEVVPELLTIEDMGPNSQGARPALVAAKMLRSNASEQARTDFHKEVKIMSRLKDPNIVQVLGVMTQEEPLSVVVEYMEGGDLHQFLRQRSLDCGNGTMTRSRKNAKLISHGCLVYVATQIASGMKYLEGLNMVHRDLATRNCLVGHNYAIKIADFGMSRSLYSTDYYKIEGNTVLPIRWMAWESLLLGKFSTKSDVWSFGVTLWEVLTLAKEHPYEGLSDDQVIANCNQCYLGNGLDIVLPQPATCPREIYDLMVECWNRDEVARPSFREIHMFLQRKNMGFLPTLRVNQAAV</sequence>
<evidence type="ECO:0000256" key="9">
    <source>
        <dbReference type="ARBA" id="ARBA00023157"/>
    </source>
</evidence>
<evidence type="ECO:0000256" key="11">
    <source>
        <dbReference type="ARBA" id="ARBA00023180"/>
    </source>
</evidence>
<feature type="domain" description="F5/8 type C" evidence="15">
    <location>
        <begin position="1"/>
        <end position="150"/>
    </location>
</feature>
<dbReference type="Gene3D" id="1.10.510.10">
    <property type="entry name" value="Transferase(Phosphotransferase) domain 1"/>
    <property type="match status" value="1"/>
</dbReference>
<dbReference type="Pfam" id="PF00754">
    <property type="entry name" value="F5_F8_type_C"/>
    <property type="match status" value="1"/>
</dbReference>
<dbReference type="InterPro" id="IPR020635">
    <property type="entry name" value="Tyr_kinase_cat_dom"/>
</dbReference>
<keyword evidence="7 13" id="KW-1133">Transmembrane helix</keyword>
<dbReference type="InterPro" id="IPR000421">
    <property type="entry name" value="FA58C"/>
</dbReference>
<evidence type="ECO:0000256" key="1">
    <source>
        <dbReference type="ARBA" id="ARBA00004251"/>
    </source>
</evidence>
<reference evidence="17" key="3">
    <citation type="submission" date="2015-06" db="UniProtKB">
        <authorList>
            <consortium name="EnsemblMetazoa"/>
        </authorList>
    </citation>
    <scope>IDENTIFICATION</scope>
</reference>
<reference evidence="18" key="1">
    <citation type="submission" date="2012-12" db="EMBL/GenBank/DDBJ databases">
        <authorList>
            <person name="Hellsten U."/>
            <person name="Grimwood J."/>
            <person name="Chapman J.A."/>
            <person name="Shapiro H."/>
            <person name="Aerts A."/>
            <person name="Otillar R.P."/>
            <person name="Terry A.Y."/>
            <person name="Boore J.L."/>
            <person name="Simakov O."/>
            <person name="Marletaz F."/>
            <person name="Cho S.-J."/>
            <person name="Edsinger-Gonzales E."/>
            <person name="Havlak P."/>
            <person name="Kuo D.-H."/>
            <person name="Larsson T."/>
            <person name="Lv J."/>
            <person name="Arendt D."/>
            <person name="Savage R."/>
            <person name="Osoegawa K."/>
            <person name="de Jong P."/>
            <person name="Lindberg D.R."/>
            <person name="Seaver E.C."/>
            <person name="Weisblat D.A."/>
            <person name="Putnam N.H."/>
            <person name="Grigoriev I.V."/>
            <person name="Rokhsar D.S."/>
        </authorList>
    </citation>
    <scope>NUCLEOTIDE SEQUENCE</scope>
    <source>
        <strain evidence="18">I ESC-2004</strain>
    </source>
</reference>
<feature type="domain" description="Protein kinase" evidence="14">
    <location>
        <begin position="608"/>
        <end position="899"/>
    </location>
</feature>
<dbReference type="EMBL" id="AMQN01007085">
    <property type="status" value="NOT_ANNOTATED_CDS"/>
    <property type="molecule type" value="Genomic_DNA"/>
</dbReference>
<keyword evidence="10" id="KW-0675">Receptor</keyword>
<dbReference type="GO" id="GO:0038062">
    <property type="term" value="F:protein tyrosine kinase collagen receptor activity"/>
    <property type="evidence" value="ECO:0007669"/>
    <property type="project" value="TreeGrafter"/>
</dbReference>
<dbReference type="PROSITE" id="PS01285">
    <property type="entry name" value="FA58C_1"/>
    <property type="match status" value="1"/>
</dbReference>
<dbReference type="SMART" id="SM00231">
    <property type="entry name" value="FA58C"/>
    <property type="match status" value="1"/>
</dbReference>
<proteinExistence type="inferred from homology"/>
<dbReference type="GO" id="GO:0005524">
    <property type="term" value="F:ATP binding"/>
    <property type="evidence" value="ECO:0007669"/>
    <property type="project" value="UniProtKB-KW"/>
</dbReference>
<dbReference type="InterPro" id="IPR048525">
    <property type="entry name" value="DDR1-2_DS-like"/>
</dbReference>
<dbReference type="HOGENOM" id="CLU_008873_2_0_1"/>
<evidence type="ECO:0000256" key="12">
    <source>
        <dbReference type="ARBA" id="ARBA00061639"/>
    </source>
</evidence>
<dbReference type="GO" id="GO:0005518">
    <property type="term" value="F:collagen binding"/>
    <property type="evidence" value="ECO:0007669"/>
    <property type="project" value="TreeGrafter"/>
</dbReference>
<evidence type="ECO:0000256" key="6">
    <source>
        <dbReference type="ARBA" id="ARBA00022840"/>
    </source>
</evidence>
<dbReference type="OMA" id="KWLRWKN"/>
<dbReference type="PROSITE" id="PS50011">
    <property type="entry name" value="PROTEIN_KINASE_DOM"/>
    <property type="match status" value="1"/>
</dbReference>
<keyword evidence="2" id="KW-1003">Cell membrane</keyword>
<reference evidence="16 18" key="2">
    <citation type="journal article" date="2013" name="Nature">
        <title>Insights into bilaterian evolution from three spiralian genomes.</title>
        <authorList>
            <person name="Simakov O."/>
            <person name="Marletaz F."/>
            <person name="Cho S.J."/>
            <person name="Edsinger-Gonzales E."/>
            <person name="Havlak P."/>
            <person name="Hellsten U."/>
            <person name="Kuo D.H."/>
            <person name="Larsson T."/>
            <person name="Lv J."/>
            <person name="Arendt D."/>
            <person name="Savage R."/>
            <person name="Osoegawa K."/>
            <person name="de Jong P."/>
            <person name="Grimwood J."/>
            <person name="Chapman J.A."/>
            <person name="Shapiro H."/>
            <person name="Aerts A."/>
            <person name="Otillar R.P."/>
            <person name="Terry A.Y."/>
            <person name="Boore J.L."/>
            <person name="Grigoriev I.V."/>
            <person name="Lindberg D.R."/>
            <person name="Seaver E.C."/>
            <person name="Weisblat D.A."/>
            <person name="Putnam N.H."/>
            <person name="Rokhsar D.S."/>
        </authorList>
    </citation>
    <scope>NUCLEOTIDE SEQUENCE</scope>
    <source>
        <strain evidence="16 18">I ESC-2004</strain>
    </source>
</reference>
<dbReference type="InterPro" id="IPR008266">
    <property type="entry name" value="Tyr_kinase_AS"/>
</dbReference>
<dbReference type="Gene3D" id="3.30.200.20">
    <property type="entry name" value="Phosphorylase Kinase, domain 1"/>
    <property type="match status" value="1"/>
</dbReference>
<evidence type="ECO:0000256" key="4">
    <source>
        <dbReference type="ARBA" id="ARBA00022729"/>
    </source>
</evidence>
<dbReference type="EMBL" id="KB299944">
    <property type="protein sequence ID" value="ELU07385.1"/>
    <property type="molecule type" value="Genomic_DNA"/>
</dbReference>
<dbReference type="InterPro" id="IPR011009">
    <property type="entry name" value="Kinase-like_dom_sf"/>
</dbReference>
<keyword evidence="9" id="KW-1015">Disulfide bond</keyword>
<dbReference type="PROSITE" id="PS50022">
    <property type="entry name" value="FA58C_3"/>
    <property type="match status" value="1"/>
</dbReference>
<dbReference type="PANTHER" id="PTHR24416:SF634">
    <property type="entry name" value="DISCOIDIN DOMAIN-CONTAINING RECEPTOR TYROSINE KINASE B"/>
    <property type="match status" value="1"/>
</dbReference>
<evidence type="ECO:0000313" key="17">
    <source>
        <dbReference type="EnsemblMetazoa" id="CapteP155564"/>
    </source>
</evidence>
<dbReference type="CDD" id="cd00057">
    <property type="entry name" value="FA58C"/>
    <property type="match status" value="1"/>
</dbReference>
<organism evidence="16">
    <name type="scientific">Capitella teleta</name>
    <name type="common">Polychaete worm</name>
    <dbReference type="NCBI Taxonomy" id="283909"/>
    <lineage>
        <taxon>Eukaryota</taxon>
        <taxon>Metazoa</taxon>
        <taxon>Spiralia</taxon>
        <taxon>Lophotrochozoa</taxon>
        <taxon>Annelida</taxon>
        <taxon>Polychaeta</taxon>
        <taxon>Sedentaria</taxon>
        <taxon>Scolecida</taxon>
        <taxon>Capitellidae</taxon>
        <taxon>Capitella</taxon>
    </lineage>
</organism>
<dbReference type="PROSITE" id="PS00109">
    <property type="entry name" value="PROTEIN_KINASE_TYR"/>
    <property type="match status" value="1"/>
</dbReference>
<dbReference type="InterPro" id="IPR050122">
    <property type="entry name" value="RTK"/>
</dbReference>
<evidence type="ECO:0000259" key="14">
    <source>
        <dbReference type="PROSITE" id="PS50011"/>
    </source>
</evidence>
<evidence type="ECO:0000256" key="2">
    <source>
        <dbReference type="ARBA" id="ARBA00022475"/>
    </source>
</evidence>
<dbReference type="GO" id="GO:0005886">
    <property type="term" value="C:plasma membrane"/>
    <property type="evidence" value="ECO:0007669"/>
    <property type="project" value="UniProtKB-SubCell"/>
</dbReference>
<keyword evidence="5" id="KW-0547">Nucleotide-binding</keyword>
<keyword evidence="6" id="KW-0067">ATP-binding</keyword>